<name>A0ABP0TJY9_9BRYO</name>
<dbReference type="Pfam" id="PF04818">
    <property type="entry name" value="CID"/>
    <property type="match status" value="1"/>
</dbReference>
<gene>
    <name evidence="4" type="ORF">CSSPTR1EN2_LOCUS4218</name>
</gene>
<dbReference type="InterPro" id="IPR006569">
    <property type="entry name" value="CID_dom"/>
</dbReference>
<feature type="domain" description="CID" evidence="3">
    <location>
        <begin position="9"/>
        <end position="141"/>
    </location>
</feature>
<dbReference type="SMART" id="SM00582">
    <property type="entry name" value="RPR"/>
    <property type="match status" value="1"/>
</dbReference>
<dbReference type="Gene3D" id="1.25.40.90">
    <property type="match status" value="1"/>
</dbReference>
<evidence type="ECO:0000313" key="4">
    <source>
        <dbReference type="EMBL" id="CAK9197926.1"/>
    </source>
</evidence>
<feature type="compositionally biased region" description="Pro residues" evidence="2">
    <location>
        <begin position="522"/>
        <end position="534"/>
    </location>
</feature>
<dbReference type="CDD" id="cd16981">
    <property type="entry name" value="CID_RPRD_like"/>
    <property type="match status" value="1"/>
</dbReference>
<keyword evidence="1" id="KW-0175">Coiled coil</keyword>
<dbReference type="PROSITE" id="PS51391">
    <property type="entry name" value="CID"/>
    <property type="match status" value="1"/>
</dbReference>
<evidence type="ECO:0000313" key="5">
    <source>
        <dbReference type="Proteomes" id="UP001497512"/>
    </source>
</evidence>
<dbReference type="Proteomes" id="UP001497512">
    <property type="component" value="Chromosome 11"/>
</dbReference>
<dbReference type="SUPFAM" id="SSF48464">
    <property type="entry name" value="ENTH/VHS domain"/>
    <property type="match status" value="1"/>
</dbReference>
<feature type="coiled-coil region" evidence="1">
    <location>
        <begin position="265"/>
        <end position="299"/>
    </location>
</feature>
<dbReference type="EMBL" id="OZ019903">
    <property type="protein sequence ID" value="CAK9197926.1"/>
    <property type="molecule type" value="Genomic_DNA"/>
</dbReference>
<feature type="compositionally biased region" description="Pro residues" evidence="2">
    <location>
        <begin position="493"/>
        <end position="513"/>
    </location>
</feature>
<reference evidence="4" key="1">
    <citation type="submission" date="2024-02" db="EMBL/GenBank/DDBJ databases">
        <authorList>
            <consortium name="ELIXIR-Norway"/>
            <consortium name="Elixir Norway"/>
        </authorList>
    </citation>
    <scope>NUCLEOTIDE SEQUENCE</scope>
</reference>
<evidence type="ECO:0000259" key="3">
    <source>
        <dbReference type="PROSITE" id="PS51391"/>
    </source>
</evidence>
<organism evidence="4 5">
    <name type="scientific">Sphagnum troendelagicum</name>
    <dbReference type="NCBI Taxonomy" id="128251"/>
    <lineage>
        <taxon>Eukaryota</taxon>
        <taxon>Viridiplantae</taxon>
        <taxon>Streptophyta</taxon>
        <taxon>Embryophyta</taxon>
        <taxon>Bryophyta</taxon>
        <taxon>Sphagnophytina</taxon>
        <taxon>Sphagnopsida</taxon>
        <taxon>Sphagnales</taxon>
        <taxon>Sphagnaceae</taxon>
        <taxon>Sphagnum</taxon>
    </lineage>
</organism>
<dbReference type="InterPro" id="IPR008942">
    <property type="entry name" value="ENTH_VHS"/>
</dbReference>
<sequence length="534" mass="57966">MDVATTSGGGAFTGSTLADKLSKLNASQQSIETLSHWCIFHRKKAKEVVETWGRKFREAPREQRVPFLYLANDILQNSRRKGLEFVNEFWTVLPPLLRVVVETGDEAVRNAAFRLVDIWEERKVFGSNVRNLREELLGKGSHPSALCSKSGVVGIAVLNISHILVDADHLFVSCSYGKVFEGGMLERIARSYQAVQDNVAEEDAALANCNAAITRVESLQKKAENSTGKGEVQESIAEELLAQQVTMAQCIEQLETCEMSHAMLVSNLRDALHEQEGKLEQLRTHLQIAQAQLEQAGSVQHHLMTGSPSLADAIGAPSEGNSLLRNEALYHHHEKQPTRSKENGNQVVISSQSTAISIVAESNSQAERADNSSVQTSAATMAAEVAAKLAASSSSAAMLTSVLSSLAAEEASGGPHSPSYDVGGGRSMEKRARLDGRVDSLRSPENSYAQHQMLPPMSQYTGAPVMPLPYAYQSSLPPPPPLQSHMMTGHRIPVPPRPVPPGYGPPPYQPFPPSRTQFYNQPPLPAPPAPAPRQ</sequence>
<accession>A0ABP0TJY9</accession>
<proteinExistence type="predicted"/>
<dbReference type="PANTHER" id="PTHR12460">
    <property type="entry name" value="CYCLIN-DEPENDENT KINASE INHIBITOR-RELATED PROTEIN"/>
    <property type="match status" value="1"/>
</dbReference>
<feature type="region of interest" description="Disordered" evidence="2">
    <location>
        <begin position="476"/>
        <end position="534"/>
    </location>
</feature>
<protein>
    <recommendedName>
        <fullName evidence="3">CID domain-containing protein</fullName>
    </recommendedName>
</protein>
<keyword evidence="5" id="KW-1185">Reference proteome</keyword>
<dbReference type="PANTHER" id="PTHR12460:SF0">
    <property type="entry name" value="CID DOMAIN-CONTAINING PROTEIN-RELATED"/>
    <property type="match status" value="1"/>
</dbReference>
<evidence type="ECO:0000256" key="2">
    <source>
        <dbReference type="SAM" id="MobiDB-lite"/>
    </source>
</evidence>
<evidence type="ECO:0000256" key="1">
    <source>
        <dbReference type="SAM" id="Coils"/>
    </source>
</evidence>